<sequence length="117" mass="12977">MAVLSDREIKKALKNGHIVIKGLKEENIGPAGVDLTLGNEFRVFKHSEVTHVDPKEGLKEELTELITVPENKPFIIHPNEFVLAVTREYVKIPSDLMARLDGRSSLGRLGIIVHSTA</sequence>
<evidence type="ECO:0000313" key="4">
    <source>
        <dbReference type="Proteomes" id="UP000277633"/>
    </source>
</evidence>
<dbReference type="Pfam" id="PF22769">
    <property type="entry name" value="DCD"/>
    <property type="match status" value="1"/>
</dbReference>
<organism evidence="3 4">
    <name type="scientific">Candidatus Iainarchaeum sp</name>
    <dbReference type="NCBI Taxonomy" id="3101447"/>
    <lineage>
        <taxon>Archaea</taxon>
        <taxon>Candidatus Iainarchaeota</taxon>
        <taxon>Candidatus Iainarchaeia</taxon>
        <taxon>Candidatus Iainarchaeales</taxon>
        <taxon>Candidatus Iainarchaeaceae</taxon>
        <taxon>Candidatus Iainarchaeum</taxon>
    </lineage>
</organism>
<name>A0A497JEP8_9ARCH</name>
<dbReference type="GO" id="GO:0008829">
    <property type="term" value="F:dCTP deaminase activity"/>
    <property type="evidence" value="ECO:0007669"/>
    <property type="project" value="UniProtKB-EC"/>
</dbReference>
<gene>
    <name evidence="3" type="primary">dcd</name>
    <name evidence="3" type="ORF">DRO07_03225</name>
</gene>
<comment type="caution">
    <text evidence="3">The sequence shown here is derived from an EMBL/GenBank/DDBJ whole genome shotgun (WGS) entry which is preliminary data.</text>
</comment>
<feature type="non-terminal residue" evidence="3">
    <location>
        <position position="117"/>
    </location>
</feature>
<reference evidence="3 4" key="1">
    <citation type="submission" date="2018-06" db="EMBL/GenBank/DDBJ databases">
        <title>Extensive metabolic versatility and redundancy in microbially diverse, dynamic hydrothermal sediments.</title>
        <authorList>
            <person name="Dombrowski N."/>
            <person name="Teske A."/>
            <person name="Baker B.J."/>
        </authorList>
    </citation>
    <scope>NUCLEOTIDE SEQUENCE [LARGE SCALE GENOMIC DNA]</scope>
    <source>
        <strain evidence="3">B9_G13</strain>
    </source>
</reference>
<dbReference type="PANTHER" id="PTHR42680:SF3">
    <property type="entry name" value="DCTP DEAMINASE"/>
    <property type="match status" value="1"/>
</dbReference>
<dbReference type="InterPro" id="IPR033704">
    <property type="entry name" value="dUTPase_trimeric"/>
</dbReference>
<dbReference type="InterPro" id="IPR011962">
    <property type="entry name" value="dCTP_deaminase"/>
</dbReference>
<accession>A0A497JEP8</accession>
<proteinExistence type="predicted"/>
<dbReference type="EMBL" id="QMWO01000131">
    <property type="protein sequence ID" value="RLG68668.1"/>
    <property type="molecule type" value="Genomic_DNA"/>
</dbReference>
<evidence type="ECO:0000313" key="3">
    <source>
        <dbReference type="EMBL" id="RLG68668.1"/>
    </source>
</evidence>
<evidence type="ECO:0000256" key="1">
    <source>
        <dbReference type="ARBA" id="ARBA00022801"/>
    </source>
</evidence>
<dbReference type="Proteomes" id="UP000277633">
    <property type="component" value="Unassembled WGS sequence"/>
</dbReference>
<keyword evidence="2" id="KW-0546">Nucleotide metabolism</keyword>
<dbReference type="PANTHER" id="PTHR42680">
    <property type="entry name" value="DCTP DEAMINASE"/>
    <property type="match status" value="1"/>
</dbReference>
<dbReference type="Gene3D" id="2.70.40.10">
    <property type="match status" value="1"/>
</dbReference>
<dbReference type="NCBIfam" id="TIGR02274">
    <property type="entry name" value="dCTP_deam"/>
    <property type="match status" value="1"/>
</dbReference>
<dbReference type="CDD" id="cd07557">
    <property type="entry name" value="trimeric_dUTPase"/>
    <property type="match status" value="1"/>
</dbReference>
<protein>
    <submittedName>
        <fullName evidence="3">dCTP deaminase</fullName>
        <ecNumber evidence="3">3.5.4.13</ecNumber>
    </submittedName>
</protein>
<evidence type="ECO:0000256" key="2">
    <source>
        <dbReference type="ARBA" id="ARBA00023080"/>
    </source>
</evidence>
<dbReference type="AlphaFoldDB" id="A0A497JEP8"/>
<keyword evidence="1 3" id="KW-0378">Hydrolase</keyword>
<dbReference type="SUPFAM" id="SSF51283">
    <property type="entry name" value="dUTPase-like"/>
    <property type="match status" value="1"/>
</dbReference>
<dbReference type="InterPro" id="IPR036157">
    <property type="entry name" value="dUTPase-like_sf"/>
</dbReference>
<dbReference type="GO" id="GO:0006229">
    <property type="term" value="P:dUTP biosynthetic process"/>
    <property type="evidence" value="ECO:0007669"/>
    <property type="project" value="InterPro"/>
</dbReference>
<dbReference type="EC" id="3.5.4.13" evidence="3"/>